<reference evidence="6 7" key="1">
    <citation type="submission" date="2019-07" db="EMBL/GenBank/DDBJ databases">
        <title>Full genome sequence of Luteimonas sp. Gr-4.</title>
        <authorList>
            <person name="Im W.-T."/>
        </authorList>
    </citation>
    <scope>NUCLEOTIDE SEQUENCE [LARGE SCALE GENOMIC DNA]</scope>
    <source>
        <strain evidence="6 7">Gr-4</strain>
    </source>
</reference>
<dbReference type="Gene3D" id="2.40.420.20">
    <property type="match status" value="1"/>
</dbReference>
<name>A0A518N5C1_9GAMM</name>
<sequence length="393" mass="42124">MTFPRRLRYAVAAAVVLVLLAVALWPDAREVDTATVDRGAVRATLEAEGRTRLRDRYVIAAPVSASVRRIRFEPGDTVAAGEVVAVLDAAAPAPLDARTRAALEAWVAGARSTLAAAREEAGAAAAAARQADAEADRLETLVRDRLVAVETAEQAGTGRQRAAREAEAARHRQSTAEYQLRSAEAMLARGLGGGAMELELASPVDGVLLRRHFESARPVQAGEPLFEVGDPSALEVEVDVLSADAVRLREGMEVELLRWGGEPPLHGRVRRIEPGGFTKVSALGVEEQRVWVVVELAGAPEEHRQLGDAYRINARFVLEAHDDTVRVPGGAIFRHGEGHAVFAIDGRRSRLRPVRTGLAGSGWVEVLEGLSPGERVVVHPDNALADGDRVDAR</sequence>
<dbReference type="RefSeq" id="WP_144892514.1">
    <property type="nucleotide sequence ID" value="NZ_CP042218.1"/>
</dbReference>
<accession>A0A518N5C1</accession>
<dbReference type="OrthoDB" id="9791520at2"/>
<dbReference type="PANTHER" id="PTHR32347">
    <property type="entry name" value="EFFLUX SYSTEM COMPONENT YKNX-RELATED"/>
    <property type="match status" value="1"/>
</dbReference>
<dbReference type="NCBIfam" id="TIGR01730">
    <property type="entry name" value="RND_mfp"/>
    <property type="match status" value="1"/>
</dbReference>
<keyword evidence="7" id="KW-1185">Reference proteome</keyword>
<dbReference type="PANTHER" id="PTHR32347:SF29">
    <property type="entry name" value="UPF0194 MEMBRANE PROTEIN YBHG"/>
    <property type="match status" value="1"/>
</dbReference>
<feature type="region of interest" description="Disordered" evidence="4">
    <location>
        <begin position="153"/>
        <end position="176"/>
    </location>
</feature>
<gene>
    <name evidence="6" type="ORF">FPZ22_09680</name>
</gene>
<feature type="domain" description="YknX-like C-terminal permuted SH3-like" evidence="5">
    <location>
        <begin position="325"/>
        <end position="391"/>
    </location>
</feature>
<dbReference type="KEGG" id="lug:FPZ22_09680"/>
<dbReference type="Gene3D" id="2.40.30.170">
    <property type="match status" value="1"/>
</dbReference>
<dbReference type="InterPro" id="IPR050465">
    <property type="entry name" value="UPF0194_transport"/>
</dbReference>
<evidence type="ECO:0000256" key="4">
    <source>
        <dbReference type="SAM" id="MobiDB-lite"/>
    </source>
</evidence>
<evidence type="ECO:0000313" key="6">
    <source>
        <dbReference type="EMBL" id="QDW67120.1"/>
    </source>
</evidence>
<dbReference type="GO" id="GO:0016020">
    <property type="term" value="C:membrane"/>
    <property type="evidence" value="ECO:0007669"/>
    <property type="project" value="InterPro"/>
</dbReference>
<comment type="subcellular location">
    <subcellularLocation>
        <location evidence="1">Cell envelope</location>
    </subcellularLocation>
</comment>
<dbReference type="Gene3D" id="2.40.50.100">
    <property type="match status" value="1"/>
</dbReference>
<dbReference type="InterPro" id="IPR058637">
    <property type="entry name" value="YknX-like_C"/>
</dbReference>
<dbReference type="GO" id="GO:0022857">
    <property type="term" value="F:transmembrane transporter activity"/>
    <property type="evidence" value="ECO:0007669"/>
    <property type="project" value="InterPro"/>
</dbReference>
<dbReference type="EMBL" id="CP042218">
    <property type="protein sequence ID" value="QDW67120.1"/>
    <property type="molecule type" value="Genomic_DNA"/>
</dbReference>
<organism evidence="6 7">
    <name type="scientific">Luteimonas granuli</name>
    <dbReference type="NCBI Taxonomy" id="1176533"/>
    <lineage>
        <taxon>Bacteria</taxon>
        <taxon>Pseudomonadati</taxon>
        <taxon>Pseudomonadota</taxon>
        <taxon>Gammaproteobacteria</taxon>
        <taxon>Lysobacterales</taxon>
        <taxon>Lysobacteraceae</taxon>
        <taxon>Luteimonas</taxon>
    </lineage>
</organism>
<comment type="similarity">
    <text evidence="2">Belongs to the membrane fusion protein (MFP) (TC 8.A.1) family.</text>
</comment>
<evidence type="ECO:0000313" key="7">
    <source>
        <dbReference type="Proteomes" id="UP000316584"/>
    </source>
</evidence>
<dbReference type="Pfam" id="PF25989">
    <property type="entry name" value="YknX_C"/>
    <property type="match status" value="1"/>
</dbReference>
<dbReference type="Proteomes" id="UP000316584">
    <property type="component" value="Chromosome"/>
</dbReference>
<dbReference type="Gene3D" id="1.10.287.470">
    <property type="entry name" value="Helix hairpin bin"/>
    <property type="match status" value="1"/>
</dbReference>
<dbReference type="GO" id="GO:0030313">
    <property type="term" value="C:cell envelope"/>
    <property type="evidence" value="ECO:0007669"/>
    <property type="project" value="UniProtKB-SubCell"/>
</dbReference>
<dbReference type="AlphaFoldDB" id="A0A518N5C1"/>
<keyword evidence="3" id="KW-0175">Coiled coil</keyword>
<dbReference type="InterPro" id="IPR006143">
    <property type="entry name" value="RND_pump_MFP"/>
</dbReference>
<proteinExistence type="inferred from homology"/>
<evidence type="ECO:0000256" key="1">
    <source>
        <dbReference type="ARBA" id="ARBA00004196"/>
    </source>
</evidence>
<evidence type="ECO:0000256" key="2">
    <source>
        <dbReference type="ARBA" id="ARBA00009477"/>
    </source>
</evidence>
<evidence type="ECO:0000256" key="3">
    <source>
        <dbReference type="ARBA" id="ARBA00023054"/>
    </source>
</evidence>
<protein>
    <submittedName>
        <fullName evidence="6">Efflux RND transporter periplasmic adaptor subunit</fullName>
    </submittedName>
</protein>
<evidence type="ECO:0000259" key="5">
    <source>
        <dbReference type="Pfam" id="PF25989"/>
    </source>
</evidence>